<evidence type="ECO:0000256" key="1">
    <source>
        <dbReference type="SAM" id="Phobius"/>
    </source>
</evidence>
<evidence type="ECO:0000313" key="3">
    <source>
        <dbReference type="Proteomes" id="UP000649617"/>
    </source>
</evidence>
<organism evidence="2 3">
    <name type="scientific">Symbiodinium pilosum</name>
    <name type="common">Dinoflagellate</name>
    <dbReference type="NCBI Taxonomy" id="2952"/>
    <lineage>
        <taxon>Eukaryota</taxon>
        <taxon>Sar</taxon>
        <taxon>Alveolata</taxon>
        <taxon>Dinophyceae</taxon>
        <taxon>Suessiales</taxon>
        <taxon>Symbiodiniaceae</taxon>
        <taxon>Symbiodinium</taxon>
    </lineage>
</organism>
<reference evidence="2" key="1">
    <citation type="submission" date="2021-02" db="EMBL/GenBank/DDBJ databases">
        <authorList>
            <person name="Dougan E. K."/>
            <person name="Rhodes N."/>
            <person name="Thang M."/>
            <person name="Chan C."/>
        </authorList>
    </citation>
    <scope>NUCLEOTIDE SEQUENCE</scope>
</reference>
<feature type="transmembrane region" description="Helical" evidence="1">
    <location>
        <begin position="39"/>
        <end position="55"/>
    </location>
</feature>
<dbReference type="Proteomes" id="UP000649617">
    <property type="component" value="Unassembled WGS sequence"/>
</dbReference>
<feature type="transmembrane region" description="Helical" evidence="1">
    <location>
        <begin position="12"/>
        <end position="32"/>
    </location>
</feature>
<sequence length="103" mass="11230">MALLMRPTSPFLSRLCAGLVASTGAVAGAHWLLHPTDPFCVLSLGLGAFVYVAVVGTSHNVAWYCIFAPGVMFGLLVFPRMPAWYATSLDPPPKADHRRRYVR</sequence>
<comment type="caution">
    <text evidence="2">The sequence shown here is derived from an EMBL/GenBank/DDBJ whole genome shotgun (WGS) entry which is preliminary data.</text>
</comment>
<feature type="transmembrane region" description="Helical" evidence="1">
    <location>
        <begin position="61"/>
        <end position="78"/>
    </location>
</feature>
<keyword evidence="1" id="KW-0472">Membrane</keyword>
<keyword evidence="1" id="KW-1133">Transmembrane helix</keyword>
<dbReference type="AlphaFoldDB" id="A0A812XB06"/>
<keyword evidence="1" id="KW-0812">Transmembrane</keyword>
<dbReference type="OrthoDB" id="428892at2759"/>
<evidence type="ECO:0000313" key="2">
    <source>
        <dbReference type="EMBL" id="CAE7726858.1"/>
    </source>
</evidence>
<name>A0A812XB06_SYMPI</name>
<proteinExistence type="predicted"/>
<keyword evidence="3" id="KW-1185">Reference proteome</keyword>
<dbReference type="EMBL" id="CAJNIZ010045678">
    <property type="protein sequence ID" value="CAE7726858.1"/>
    <property type="molecule type" value="Genomic_DNA"/>
</dbReference>
<gene>
    <name evidence="2" type="ORF">SPIL2461_LOCUS20807</name>
</gene>
<protein>
    <submittedName>
        <fullName evidence="2">Uncharacterized protein</fullName>
    </submittedName>
</protein>
<accession>A0A812XB06</accession>